<evidence type="ECO:0000256" key="1">
    <source>
        <dbReference type="SAM" id="MobiDB-lite"/>
    </source>
</evidence>
<organism evidence="3 4">
    <name type="scientific">Tanacetum coccineum</name>
    <dbReference type="NCBI Taxonomy" id="301880"/>
    <lineage>
        <taxon>Eukaryota</taxon>
        <taxon>Viridiplantae</taxon>
        <taxon>Streptophyta</taxon>
        <taxon>Embryophyta</taxon>
        <taxon>Tracheophyta</taxon>
        <taxon>Spermatophyta</taxon>
        <taxon>Magnoliopsida</taxon>
        <taxon>eudicotyledons</taxon>
        <taxon>Gunneridae</taxon>
        <taxon>Pentapetalae</taxon>
        <taxon>asterids</taxon>
        <taxon>campanulids</taxon>
        <taxon>Asterales</taxon>
        <taxon>Asteraceae</taxon>
        <taxon>Asteroideae</taxon>
        <taxon>Anthemideae</taxon>
        <taxon>Anthemidinae</taxon>
        <taxon>Tanacetum</taxon>
    </lineage>
</organism>
<feature type="domain" description="Retroviral polymerase SH3-like" evidence="2">
    <location>
        <begin position="180"/>
        <end position="245"/>
    </location>
</feature>
<reference evidence="3" key="2">
    <citation type="submission" date="2022-01" db="EMBL/GenBank/DDBJ databases">
        <authorList>
            <person name="Yamashiro T."/>
            <person name="Shiraishi A."/>
            <person name="Satake H."/>
            <person name="Nakayama K."/>
        </authorList>
    </citation>
    <scope>NUCLEOTIDE SEQUENCE</scope>
</reference>
<feature type="compositionally biased region" description="Low complexity" evidence="1">
    <location>
        <begin position="73"/>
        <end position="83"/>
    </location>
</feature>
<evidence type="ECO:0000259" key="2">
    <source>
        <dbReference type="Pfam" id="PF25597"/>
    </source>
</evidence>
<keyword evidence="4" id="KW-1185">Reference proteome</keyword>
<dbReference type="PRINTS" id="PR01217">
    <property type="entry name" value="PRICHEXTENSN"/>
</dbReference>
<dbReference type="EMBL" id="BQNB010012523">
    <property type="protein sequence ID" value="GJT04618.1"/>
    <property type="molecule type" value="Genomic_DNA"/>
</dbReference>
<dbReference type="Proteomes" id="UP001151760">
    <property type="component" value="Unassembled WGS sequence"/>
</dbReference>
<name>A0ABQ5ATL4_9ASTR</name>
<sequence>MPKSNNEKKDNKSLKRTARISVRACCFINPPPTSLPYQRFSPPSDYQSAPPSTPLESPPTTPIAPPEFSPGQLLTTLKTTLPPLTSPPLAPTQPSKQSSSLAINIKPIELIFSTPPTSPRPFFYSLEDLPPRTINPPPPLPMFDTIERLASQPSSVPYVMEPTLPPLPPQLPPHSQPMCCKAVVRLLDPKLKTLGERDIECIFVGYAEHSKAFRLYVIKPNKSVSINSIIESRDDIFDENRFSSVPRPSVRIFNETKDISGSVVLKEVTKEVVAQQHEPERTRDEVTNQHSYCFNVEDDPKTFKEAMKSHDVAF</sequence>
<gene>
    <name evidence="3" type="ORF">Tco_0839080</name>
</gene>
<proteinExistence type="predicted"/>
<feature type="compositionally biased region" description="Pro residues" evidence="1">
    <location>
        <begin position="51"/>
        <end position="68"/>
    </location>
</feature>
<comment type="caution">
    <text evidence="3">The sequence shown here is derived from an EMBL/GenBank/DDBJ whole genome shotgun (WGS) entry which is preliminary data.</text>
</comment>
<dbReference type="InterPro" id="IPR057670">
    <property type="entry name" value="SH3_retrovirus"/>
</dbReference>
<protein>
    <recommendedName>
        <fullName evidence="2">Retroviral polymerase SH3-like domain-containing protein</fullName>
    </recommendedName>
</protein>
<accession>A0ABQ5ATL4</accession>
<dbReference type="Pfam" id="PF25597">
    <property type="entry name" value="SH3_retrovirus"/>
    <property type="match status" value="1"/>
</dbReference>
<evidence type="ECO:0000313" key="4">
    <source>
        <dbReference type="Proteomes" id="UP001151760"/>
    </source>
</evidence>
<reference evidence="3" key="1">
    <citation type="journal article" date="2022" name="Int. J. Mol. Sci.">
        <title>Draft Genome of Tanacetum Coccineum: Genomic Comparison of Closely Related Tanacetum-Family Plants.</title>
        <authorList>
            <person name="Yamashiro T."/>
            <person name="Shiraishi A."/>
            <person name="Nakayama K."/>
            <person name="Satake H."/>
        </authorList>
    </citation>
    <scope>NUCLEOTIDE SEQUENCE</scope>
</reference>
<evidence type="ECO:0000313" key="3">
    <source>
        <dbReference type="EMBL" id="GJT04618.1"/>
    </source>
</evidence>
<feature type="region of interest" description="Disordered" evidence="1">
    <location>
        <begin position="32"/>
        <end position="100"/>
    </location>
</feature>